<keyword evidence="8" id="KW-1185">Reference proteome</keyword>
<keyword evidence="3 6" id="KW-0812">Transmembrane</keyword>
<evidence type="ECO:0008006" key="9">
    <source>
        <dbReference type="Google" id="ProtNLM"/>
    </source>
</evidence>
<dbReference type="PANTHER" id="PTHR30250:SF26">
    <property type="entry name" value="PSMA PROTEIN"/>
    <property type="match status" value="1"/>
</dbReference>
<evidence type="ECO:0000256" key="2">
    <source>
        <dbReference type="ARBA" id="ARBA00022475"/>
    </source>
</evidence>
<evidence type="ECO:0000256" key="1">
    <source>
        <dbReference type="ARBA" id="ARBA00004651"/>
    </source>
</evidence>
<evidence type="ECO:0000256" key="6">
    <source>
        <dbReference type="SAM" id="Phobius"/>
    </source>
</evidence>
<reference evidence="7 8" key="1">
    <citation type="submission" date="2018-06" db="EMBL/GenBank/DDBJ databases">
        <title>Genomic Encyclopedia of Archaeal and Bacterial Type Strains, Phase II (KMG-II): from individual species to whole genera.</title>
        <authorList>
            <person name="Goeker M."/>
        </authorList>
    </citation>
    <scope>NUCLEOTIDE SEQUENCE [LARGE SCALE GENOMIC DNA]</scope>
    <source>
        <strain evidence="7 8">DSM 21851</strain>
    </source>
</reference>
<proteinExistence type="predicted"/>
<feature type="transmembrane region" description="Helical" evidence="6">
    <location>
        <begin position="336"/>
        <end position="357"/>
    </location>
</feature>
<evidence type="ECO:0000256" key="4">
    <source>
        <dbReference type="ARBA" id="ARBA00022989"/>
    </source>
</evidence>
<keyword evidence="5 6" id="KW-0472">Membrane</keyword>
<sequence length="418" mass="47001">MDLGFRSTFIRLISYAHAGAKDIETISKHTKRSILDVPNWELVGKLYSNMIYIYRILALIAFIVIGTAGTWAMIKPIFQTDDLLSSWLSWGVVAVASVYKFYGAIYSNYLEGLNKIPLVRRWESLTSIAGSVTSIIALLFTNDLLVLVSTNQFWVIASVARNFYLSRAIEGHQFSKLRITNKFDKEIFNRIWPVAWRSGISGIMSNGLVNITSILYAQIGTSGDVASYLLAVRIITQVKEISMAPFYSKIPLYSKLRIQGEIRELISKAQKGMFLSHLIYILGVIAVGLGSEFVISLLDSNIKFISNDLWILLSIAYFVHRFGAMHMQLYLTTNHVISHIADGVSGIIFVIISFALISTYGLYAIPIGMLAGYLGFYAWYATSASVKSLSINFYNFERKTSMIPLLLFAFYVFIAYII</sequence>
<dbReference type="PANTHER" id="PTHR30250">
    <property type="entry name" value="PST FAMILY PREDICTED COLANIC ACID TRANSPORTER"/>
    <property type="match status" value="1"/>
</dbReference>
<protein>
    <recommendedName>
        <fullName evidence="9">O-antigen/teichoic acid export membrane protein</fullName>
    </recommendedName>
</protein>
<feature type="transmembrane region" description="Helical" evidence="6">
    <location>
        <begin position="52"/>
        <end position="74"/>
    </location>
</feature>
<keyword evidence="2" id="KW-1003">Cell membrane</keyword>
<dbReference type="EMBL" id="QLMC01000001">
    <property type="protein sequence ID" value="RAK02560.1"/>
    <property type="molecule type" value="Genomic_DNA"/>
</dbReference>
<evidence type="ECO:0000256" key="3">
    <source>
        <dbReference type="ARBA" id="ARBA00022692"/>
    </source>
</evidence>
<gene>
    <name evidence="7" type="ORF">LX87_00680</name>
</gene>
<feature type="transmembrane region" description="Helical" evidence="6">
    <location>
        <begin position="278"/>
        <end position="298"/>
    </location>
</feature>
<dbReference type="InterPro" id="IPR050833">
    <property type="entry name" value="Poly_Biosynth_Transport"/>
</dbReference>
<feature type="transmembrane region" description="Helical" evidence="6">
    <location>
        <begin position="401"/>
        <end position="417"/>
    </location>
</feature>
<dbReference type="AlphaFoldDB" id="A0A327X635"/>
<organism evidence="7 8">
    <name type="scientific">Larkinella arboricola</name>
    <dbReference type="NCBI Taxonomy" id="643671"/>
    <lineage>
        <taxon>Bacteria</taxon>
        <taxon>Pseudomonadati</taxon>
        <taxon>Bacteroidota</taxon>
        <taxon>Cytophagia</taxon>
        <taxon>Cytophagales</taxon>
        <taxon>Spirosomataceae</taxon>
        <taxon>Larkinella</taxon>
    </lineage>
</organism>
<evidence type="ECO:0000313" key="7">
    <source>
        <dbReference type="EMBL" id="RAK02560.1"/>
    </source>
</evidence>
<name>A0A327X635_LARAB</name>
<evidence type="ECO:0000313" key="8">
    <source>
        <dbReference type="Proteomes" id="UP000248790"/>
    </source>
</evidence>
<evidence type="ECO:0000256" key="5">
    <source>
        <dbReference type="ARBA" id="ARBA00023136"/>
    </source>
</evidence>
<dbReference type="Proteomes" id="UP000248790">
    <property type="component" value="Unassembled WGS sequence"/>
</dbReference>
<accession>A0A327X635</accession>
<keyword evidence="4 6" id="KW-1133">Transmembrane helix</keyword>
<comment type="subcellular location">
    <subcellularLocation>
        <location evidence="1">Cell membrane</location>
        <topology evidence="1">Multi-pass membrane protein</topology>
    </subcellularLocation>
</comment>
<feature type="transmembrane region" description="Helical" evidence="6">
    <location>
        <begin position="304"/>
        <end position="324"/>
    </location>
</feature>
<comment type="caution">
    <text evidence="7">The sequence shown here is derived from an EMBL/GenBank/DDBJ whole genome shotgun (WGS) entry which is preliminary data.</text>
</comment>
<dbReference type="GO" id="GO:0005886">
    <property type="term" value="C:plasma membrane"/>
    <property type="evidence" value="ECO:0007669"/>
    <property type="project" value="UniProtKB-SubCell"/>
</dbReference>
<feature type="transmembrane region" description="Helical" evidence="6">
    <location>
        <begin position="86"/>
        <end position="105"/>
    </location>
</feature>